<gene>
    <name evidence="3" type="ORF">QF035_010889</name>
</gene>
<dbReference type="Pfam" id="PF00561">
    <property type="entry name" value="Abhydrolase_1"/>
    <property type="match status" value="1"/>
</dbReference>
<dbReference type="Proteomes" id="UP001230328">
    <property type="component" value="Unassembled WGS sequence"/>
</dbReference>
<feature type="domain" description="Peptidase S33 tripeptidyl aminopeptidase-like C-terminal" evidence="2">
    <location>
        <begin position="230"/>
        <end position="325"/>
    </location>
</feature>
<dbReference type="EMBL" id="JAUSZI010000002">
    <property type="protein sequence ID" value="MDQ1033307.1"/>
    <property type="molecule type" value="Genomic_DNA"/>
</dbReference>
<keyword evidence="4" id="KW-1185">Reference proteome</keyword>
<organism evidence="3 4">
    <name type="scientific">Streptomyces umbrinus</name>
    <dbReference type="NCBI Taxonomy" id="67370"/>
    <lineage>
        <taxon>Bacteria</taxon>
        <taxon>Bacillati</taxon>
        <taxon>Actinomycetota</taxon>
        <taxon>Actinomycetes</taxon>
        <taxon>Kitasatosporales</taxon>
        <taxon>Streptomycetaceae</taxon>
        <taxon>Streptomyces</taxon>
        <taxon>Streptomyces phaeochromogenes group</taxon>
    </lineage>
</organism>
<dbReference type="SUPFAM" id="SSF53474">
    <property type="entry name" value="alpha/beta-Hydrolases"/>
    <property type="match status" value="1"/>
</dbReference>
<feature type="domain" description="AB hydrolase-1" evidence="1">
    <location>
        <begin position="12"/>
        <end position="71"/>
    </location>
</feature>
<evidence type="ECO:0000259" key="2">
    <source>
        <dbReference type="Pfam" id="PF08386"/>
    </source>
</evidence>
<reference evidence="3 4" key="1">
    <citation type="submission" date="2023-07" db="EMBL/GenBank/DDBJ databases">
        <title>Comparative genomics of wheat-associated soil bacteria to identify genetic determinants of phenazine resistance.</title>
        <authorList>
            <person name="Mouncey N."/>
        </authorList>
    </citation>
    <scope>NUCLEOTIDE SEQUENCE [LARGE SCALE GENOMIC DNA]</scope>
    <source>
        <strain evidence="3 4">V2I4</strain>
    </source>
</reference>
<evidence type="ECO:0000313" key="4">
    <source>
        <dbReference type="Proteomes" id="UP001230328"/>
    </source>
</evidence>
<dbReference type="InterPro" id="IPR000073">
    <property type="entry name" value="AB_hydrolase_1"/>
</dbReference>
<dbReference type="InterPro" id="IPR013595">
    <property type="entry name" value="Pept_S33_TAP-like_C"/>
</dbReference>
<accession>A0ABU0TCN1</accession>
<dbReference type="Pfam" id="PF08386">
    <property type="entry name" value="Abhydrolase_4"/>
    <property type="match status" value="1"/>
</dbReference>
<protein>
    <submittedName>
        <fullName evidence="3">Pimeloyl-ACP methyl ester carboxylesterase</fullName>
    </submittedName>
</protein>
<evidence type="ECO:0000259" key="1">
    <source>
        <dbReference type="Pfam" id="PF00561"/>
    </source>
</evidence>
<name>A0ABU0TCN1_9ACTN</name>
<sequence>MYCRTAVLPYVTTRNTARDMDVVRAVLGERRISYLGYSYGAYLGAVYTQLFPGRTDRVVLDSAGDPRRWNPRPWVGNEPVVERALGAWASWTAARDREYGLGASRDAVLATVHRIVGAASERALRVGSYDIDEHLVSYLFWNGVGTDRAAGRAAFARSVAVLEKAARRIAVAPTPELEGSLRFVLDAASSHYGSPAAAILCGDAAAPRDPEAYWRDIERGRARHPLFGPLTNNISPCAFWPDPPRESPTRIANASSALIVSATGDTATTYRGSRAMHRLLTGSRLLTLDGVIAHGVYGEYGDACVDGTVNAYLASGRLPAGDPTCRK</sequence>
<proteinExistence type="predicted"/>
<comment type="caution">
    <text evidence="3">The sequence shown here is derived from an EMBL/GenBank/DDBJ whole genome shotgun (WGS) entry which is preliminary data.</text>
</comment>
<evidence type="ECO:0000313" key="3">
    <source>
        <dbReference type="EMBL" id="MDQ1033307.1"/>
    </source>
</evidence>
<dbReference type="InterPro" id="IPR029058">
    <property type="entry name" value="AB_hydrolase_fold"/>
</dbReference>
<dbReference type="Gene3D" id="3.40.50.1820">
    <property type="entry name" value="alpha/beta hydrolase"/>
    <property type="match status" value="1"/>
</dbReference>